<comment type="caution">
    <text evidence="3">The sequence shown here is derived from an EMBL/GenBank/DDBJ whole genome shotgun (WGS) entry which is preliminary data.</text>
</comment>
<evidence type="ECO:0000313" key="3">
    <source>
        <dbReference type="EMBL" id="MCP2266980.1"/>
    </source>
</evidence>
<dbReference type="CDD" id="cd02109">
    <property type="entry name" value="arch_bact_SO_family_Moco"/>
    <property type="match status" value="1"/>
</dbReference>
<evidence type="ECO:0000259" key="2">
    <source>
        <dbReference type="Pfam" id="PF00174"/>
    </source>
</evidence>
<dbReference type="EMBL" id="JAMTCS010000015">
    <property type="protein sequence ID" value="MCP2266980.1"/>
    <property type="molecule type" value="Genomic_DNA"/>
</dbReference>
<gene>
    <name evidence="3" type="ORF">APR03_004352</name>
</gene>
<dbReference type="Pfam" id="PF00174">
    <property type="entry name" value="Oxidored_molyb"/>
    <property type="match status" value="1"/>
</dbReference>
<feature type="domain" description="Oxidoreductase molybdopterin-binding" evidence="2">
    <location>
        <begin position="42"/>
        <end position="186"/>
    </location>
</feature>
<dbReference type="InterPro" id="IPR000572">
    <property type="entry name" value="OxRdtase_Mopterin-bd_dom"/>
</dbReference>
<dbReference type="PANTHER" id="PTHR43032">
    <property type="entry name" value="PROTEIN-METHIONINE-SULFOXIDE REDUCTASE"/>
    <property type="match status" value="1"/>
</dbReference>
<evidence type="ECO:0000256" key="1">
    <source>
        <dbReference type="SAM" id="MobiDB-lite"/>
    </source>
</evidence>
<keyword evidence="4" id="KW-1185">Reference proteome</keyword>
<name>A0A9X2G4J7_9MICO</name>
<reference evidence="3" key="1">
    <citation type="submission" date="2022-06" db="EMBL/GenBank/DDBJ databases">
        <title>Genomic Encyclopedia of Archaeal and Bacterial Type Strains, Phase II (KMG-II): from individual species to whole genera.</title>
        <authorList>
            <person name="Goeker M."/>
        </authorList>
    </citation>
    <scope>NUCLEOTIDE SEQUENCE</scope>
    <source>
        <strain evidence="3">DSM 26652</strain>
    </source>
</reference>
<dbReference type="PANTHER" id="PTHR43032:SF4">
    <property type="entry name" value="OXIDOREDUCTASE MOLYBDOPTERIN-BINDING DOMAIN-CONTAINING PROTEIN"/>
    <property type="match status" value="1"/>
</dbReference>
<dbReference type="AlphaFoldDB" id="A0A9X2G4J7"/>
<feature type="region of interest" description="Disordered" evidence="1">
    <location>
        <begin position="1"/>
        <end position="22"/>
    </location>
</feature>
<dbReference type="RefSeq" id="WP_253839289.1">
    <property type="nucleotide sequence ID" value="NZ_JAMTCS010000015.1"/>
</dbReference>
<dbReference type="InterPro" id="IPR036374">
    <property type="entry name" value="OxRdtase_Mopterin-bd_sf"/>
</dbReference>
<proteinExistence type="predicted"/>
<sequence length="206" mass="22537">MTEPSEVPPALTPGFHGRPRPDGVALPPGQYVEDGFPVLSAGPTPNVGAATWSLTVTTEAGASTSWTWADLMALPQETPTVDIHCVTRWSKFGTRWKGVSLDVLLADVESTADFAMVGSYGGYTTNLPVADLLGGKAWIAHTFDGKPLHPEHGGPARLLVPHLYFWKSAKWVRSLTLMPTDKPGFWERLGYHDLGDPWREQRYQGD</sequence>
<dbReference type="SUPFAM" id="SSF56524">
    <property type="entry name" value="Oxidoreductase molybdopterin-binding domain"/>
    <property type="match status" value="1"/>
</dbReference>
<evidence type="ECO:0000313" key="4">
    <source>
        <dbReference type="Proteomes" id="UP001139493"/>
    </source>
</evidence>
<protein>
    <submittedName>
        <fullName evidence="3">Sulfoxide reductase catalytic subunit YedY</fullName>
    </submittedName>
</protein>
<dbReference type="Proteomes" id="UP001139493">
    <property type="component" value="Unassembled WGS sequence"/>
</dbReference>
<dbReference type="Gene3D" id="3.90.420.10">
    <property type="entry name" value="Oxidoreductase, molybdopterin-binding domain"/>
    <property type="match status" value="1"/>
</dbReference>
<feature type="compositionally biased region" description="Pro residues" evidence="1">
    <location>
        <begin position="1"/>
        <end position="11"/>
    </location>
</feature>
<accession>A0A9X2G4J7</accession>
<organism evidence="3 4">
    <name type="scientific">Promicromonospora thailandica</name>
    <dbReference type="NCBI Taxonomy" id="765201"/>
    <lineage>
        <taxon>Bacteria</taxon>
        <taxon>Bacillati</taxon>
        <taxon>Actinomycetota</taxon>
        <taxon>Actinomycetes</taxon>
        <taxon>Micrococcales</taxon>
        <taxon>Promicromonosporaceae</taxon>
        <taxon>Promicromonospora</taxon>
    </lineage>
</organism>